<evidence type="ECO:0000259" key="5">
    <source>
        <dbReference type="PROSITE" id="PS50110"/>
    </source>
</evidence>
<feature type="region of interest" description="Disordered" evidence="4">
    <location>
        <begin position="235"/>
        <end position="293"/>
    </location>
</feature>
<proteinExistence type="predicted"/>
<dbReference type="Proteomes" id="UP000037035">
    <property type="component" value="Unassembled WGS sequence"/>
</dbReference>
<dbReference type="CDD" id="cd17546">
    <property type="entry name" value="REC_hyHK_CKI1_RcsC-like"/>
    <property type="match status" value="1"/>
</dbReference>
<dbReference type="PANTHER" id="PTHR45339">
    <property type="entry name" value="HYBRID SIGNAL TRANSDUCTION HISTIDINE KINASE J"/>
    <property type="match status" value="1"/>
</dbReference>
<feature type="region of interest" description="Disordered" evidence="4">
    <location>
        <begin position="70"/>
        <end position="107"/>
    </location>
</feature>
<dbReference type="AlphaFoldDB" id="A0A0L6UPN3"/>
<dbReference type="SUPFAM" id="SSF52172">
    <property type="entry name" value="CheY-like"/>
    <property type="match status" value="1"/>
</dbReference>
<evidence type="ECO:0000256" key="3">
    <source>
        <dbReference type="PROSITE-ProRule" id="PRU00169"/>
    </source>
</evidence>
<keyword evidence="1 3" id="KW-0597">Phosphoprotein</keyword>
<feature type="region of interest" description="Disordered" evidence="4">
    <location>
        <begin position="124"/>
        <end position="160"/>
    </location>
</feature>
<feature type="compositionally biased region" description="Low complexity" evidence="4">
    <location>
        <begin position="235"/>
        <end position="248"/>
    </location>
</feature>
<protein>
    <recommendedName>
        <fullName evidence="5">Response regulatory domain-containing protein</fullName>
    </recommendedName>
</protein>
<dbReference type="PROSITE" id="PS50110">
    <property type="entry name" value="RESPONSE_REGULATORY"/>
    <property type="match status" value="1"/>
</dbReference>
<feature type="compositionally biased region" description="Polar residues" evidence="4">
    <location>
        <begin position="397"/>
        <end position="418"/>
    </location>
</feature>
<sequence length="663" mass="71693">MSRRIKSSNQVDRFEVPPKQIHTTHLNGVQWPSIPDILVIPKPIGPRRILTALHTALSRPITKPQFVPIATSPSSPGTPHYLSSTSHPLGSSQLGKASPANNYLGGTDFETAAENHLTNEANLRSDTQNLARPPSVHNLTSPGLRTPGTAPGTPGVPSPALLSSEALEYSSKAATENGRSSSTVVLQSPDGRPQAMFFHHSGSCNRLRSNLINHSIHGAMQSSNMGGSISSKLKLESRSSSSRPMLRKTISTDRNPEPMTLAQQVMTNAEGSNDPTKSNTSTVSTQNPLSQSVRANNSTTNLLLGALPIVCFHTRWRLLNTKPFHPGRLLYRSLNVCMPLTRSVIVLACLTPLTKEQQQIFLNPRPLQMLRMPSSPANLTTSISVTIPSPCRLPGSQFPSANEAMSSGKSRPQNSPPVQTHRPASEEAHNVKVSSSVLGVNDISCTPLSKAHSALIAANKRRASMGDSMIANRLGRRRVSRKPTTALVPPINVLIVEGRCCIHLTLLLNVSYTFFFHPPTDNRINQTILTTFMRKKSVKFDVAMNGQEAVDKWRTGSFHLVLMDLQLPVKDGIEATKEIREAERSVNINAFAITPPAVGGNTPPALVAPNAMARTTPHNVSVIIVALTASSLDVDREVALAAGCNDFLTKPVSLAWLFTSQYS</sequence>
<feature type="compositionally biased region" description="Low complexity" evidence="4">
    <location>
        <begin position="142"/>
        <end position="160"/>
    </location>
</feature>
<gene>
    <name evidence="6" type="ORF">VP01_4784g1</name>
</gene>
<name>A0A0L6UPN3_9BASI</name>
<evidence type="ECO:0000256" key="4">
    <source>
        <dbReference type="SAM" id="MobiDB-lite"/>
    </source>
</evidence>
<evidence type="ECO:0000313" key="7">
    <source>
        <dbReference type="Proteomes" id="UP000037035"/>
    </source>
</evidence>
<evidence type="ECO:0000256" key="1">
    <source>
        <dbReference type="ARBA" id="ARBA00022553"/>
    </source>
</evidence>
<dbReference type="OrthoDB" id="2507143at2759"/>
<evidence type="ECO:0000313" key="6">
    <source>
        <dbReference type="EMBL" id="KNZ49795.1"/>
    </source>
</evidence>
<reference evidence="6 7" key="1">
    <citation type="submission" date="2015-08" db="EMBL/GenBank/DDBJ databases">
        <title>Next Generation Sequencing and Analysis of the Genome of Puccinia sorghi L Schw, the Causal Agent of Maize Common Rust.</title>
        <authorList>
            <person name="Rochi L."/>
            <person name="Burguener G."/>
            <person name="Darino M."/>
            <person name="Turjanski A."/>
            <person name="Kreff E."/>
            <person name="Dieguez M.J."/>
            <person name="Sacco F."/>
        </authorList>
    </citation>
    <scope>NUCLEOTIDE SEQUENCE [LARGE SCALE GENOMIC DNA]</scope>
    <source>
        <strain evidence="6 7">RO10H11247</strain>
    </source>
</reference>
<dbReference type="SMART" id="SM00448">
    <property type="entry name" value="REC"/>
    <property type="match status" value="1"/>
</dbReference>
<feature type="compositionally biased region" description="Polar residues" evidence="4">
    <location>
        <begin position="71"/>
        <end position="101"/>
    </location>
</feature>
<dbReference type="GO" id="GO:0000156">
    <property type="term" value="F:phosphorelay response regulator activity"/>
    <property type="evidence" value="ECO:0007669"/>
    <property type="project" value="UniProtKB-ARBA"/>
</dbReference>
<dbReference type="PANTHER" id="PTHR45339:SF1">
    <property type="entry name" value="HYBRID SIGNAL TRANSDUCTION HISTIDINE KINASE J"/>
    <property type="match status" value="1"/>
</dbReference>
<feature type="domain" description="Response regulatory" evidence="5">
    <location>
        <begin position="515"/>
        <end position="663"/>
    </location>
</feature>
<comment type="caution">
    <text evidence="6">The sequence shown here is derived from an EMBL/GenBank/DDBJ whole genome shotgun (WGS) entry which is preliminary data.</text>
</comment>
<accession>A0A0L6UPN3</accession>
<feature type="modified residue" description="4-aspartylphosphate" evidence="3">
    <location>
        <position position="564"/>
    </location>
</feature>
<dbReference type="FunFam" id="3.40.50.2300:FF:000146">
    <property type="entry name" value="Putative two-component response regulator SSK1p"/>
    <property type="match status" value="1"/>
</dbReference>
<dbReference type="VEuPathDB" id="FungiDB:VP01_4784g1"/>
<evidence type="ECO:0000256" key="2">
    <source>
        <dbReference type="ARBA" id="ARBA00023012"/>
    </source>
</evidence>
<organism evidence="6 7">
    <name type="scientific">Puccinia sorghi</name>
    <dbReference type="NCBI Taxonomy" id="27349"/>
    <lineage>
        <taxon>Eukaryota</taxon>
        <taxon>Fungi</taxon>
        <taxon>Dikarya</taxon>
        <taxon>Basidiomycota</taxon>
        <taxon>Pucciniomycotina</taxon>
        <taxon>Pucciniomycetes</taxon>
        <taxon>Pucciniales</taxon>
        <taxon>Pucciniaceae</taxon>
        <taxon>Puccinia</taxon>
    </lineage>
</organism>
<keyword evidence="7" id="KW-1185">Reference proteome</keyword>
<dbReference type="STRING" id="27349.A0A0L6UPN3"/>
<dbReference type="Gene3D" id="3.40.50.2300">
    <property type="match status" value="1"/>
</dbReference>
<dbReference type="InterPro" id="IPR011006">
    <property type="entry name" value="CheY-like_superfamily"/>
</dbReference>
<dbReference type="EMBL" id="LAVV01009925">
    <property type="protein sequence ID" value="KNZ49795.1"/>
    <property type="molecule type" value="Genomic_DNA"/>
</dbReference>
<feature type="region of interest" description="Disordered" evidence="4">
    <location>
        <begin position="396"/>
        <end position="429"/>
    </location>
</feature>
<keyword evidence="2" id="KW-0902">Two-component regulatory system</keyword>
<dbReference type="Pfam" id="PF00072">
    <property type="entry name" value="Response_reg"/>
    <property type="match status" value="1"/>
</dbReference>
<feature type="compositionally biased region" description="Polar residues" evidence="4">
    <location>
        <begin position="261"/>
        <end position="293"/>
    </location>
</feature>
<dbReference type="InterPro" id="IPR001789">
    <property type="entry name" value="Sig_transdc_resp-reg_receiver"/>
</dbReference>